<evidence type="ECO:0000313" key="1">
    <source>
        <dbReference type="EMBL" id="VFK50431.1"/>
    </source>
</evidence>
<dbReference type="InterPro" id="IPR053737">
    <property type="entry name" value="Type_II_TA_Toxin"/>
</dbReference>
<dbReference type="Gene3D" id="1.20.120.1870">
    <property type="entry name" value="Fic/DOC protein, Fido domain"/>
    <property type="match status" value="1"/>
</dbReference>
<reference evidence="1" key="1">
    <citation type="submission" date="2019-02" db="EMBL/GenBank/DDBJ databases">
        <authorList>
            <person name="Gruber-Vodicka R. H."/>
            <person name="Seah K. B. B."/>
        </authorList>
    </citation>
    <scope>NUCLEOTIDE SEQUENCE</scope>
    <source>
        <strain evidence="3">BECK_BY1</strain>
        <strain evidence="1">BECK_BY2</strain>
        <strain evidence="2">BECK_BY3</strain>
    </source>
</reference>
<organism evidence="1">
    <name type="scientific">Candidatus Kentrum sp. TUN</name>
    <dbReference type="NCBI Taxonomy" id="2126343"/>
    <lineage>
        <taxon>Bacteria</taxon>
        <taxon>Pseudomonadati</taxon>
        <taxon>Pseudomonadota</taxon>
        <taxon>Gammaproteobacteria</taxon>
        <taxon>Candidatus Kentrum</taxon>
    </lineage>
</organism>
<evidence type="ECO:0000313" key="3">
    <source>
        <dbReference type="EMBL" id="VFK55092.1"/>
    </source>
</evidence>
<name>A0A450Z9F5_9GAMM</name>
<accession>A0A450Z9F5</accession>
<dbReference type="AlphaFoldDB" id="A0A450Z9F5"/>
<protein>
    <recommendedName>
        <fullName evidence="4">Death on curing protein</fullName>
    </recommendedName>
</protein>
<dbReference type="EMBL" id="CAADFX010000027">
    <property type="protein sequence ID" value="VFK55092.1"/>
    <property type="molecule type" value="Genomic_DNA"/>
</dbReference>
<gene>
    <name evidence="3" type="ORF">BECKTUN1418D_GA0071000_102710</name>
    <name evidence="1" type="ORF">BECKTUN1418E_GA0071001_10034</name>
    <name evidence="2" type="ORF">BECKTUN1418F_GA0071002_10034</name>
</gene>
<dbReference type="EMBL" id="CAADFV010000003">
    <property type="protein sequence ID" value="VFK50431.1"/>
    <property type="molecule type" value="Genomic_DNA"/>
</dbReference>
<evidence type="ECO:0008006" key="4">
    <source>
        <dbReference type="Google" id="ProtNLM"/>
    </source>
</evidence>
<dbReference type="EMBL" id="CAADFY010000003">
    <property type="protein sequence ID" value="VFK51644.1"/>
    <property type="molecule type" value="Genomic_DNA"/>
</dbReference>
<evidence type="ECO:0000313" key="2">
    <source>
        <dbReference type="EMBL" id="VFK51644.1"/>
    </source>
</evidence>
<sequence length="48" mass="5309">MRFLNLLEVIELHRKIIAQSGGAKGIRDQGALESVIAQPRMTFSGQDL</sequence>
<proteinExistence type="predicted"/>